<dbReference type="SUPFAM" id="SSF101960">
    <property type="entry name" value="Stabilizer of iron transporter SufD"/>
    <property type="match status" value="1"/>
</dbReference>
<protein>
    <submittedName>
        <fullName evidence="2">Fe-S cluster assembly protein SufD</fullName>
    </submittedName>
</protein>
<sequence length="411" mass="45116">MNAWLETTLAGITPQDWLAPKRQASLATLRQARWPNRKVEAWKYTPVRALEKSHFSQVSADAVDALPVIEGLDSIDILLQDGKPVLPATLPAGVSITLLSQPSVMGQQLFCGIKPERHVFGLLNDVLANDGLVIDIAPDCQVERPLRIIYRVTENAQAHGRVLVRVGARSKVSVIEQAEGSGASFSTHFAEYQIEAAAALEHYRFALQTGSALNVGGCHFSLADKSALNSTLVGFGGELARLDVDVIHAGEFAQAKMNAIYLLDGSELFDLHTTIEHAKPNGTTEENVRGIVADKAKAVFNGRIHIHRDAQKTLAELNNRNLLLSDGAEINTKPELEIYADDVRCAHGATVAEIDRQALYYLQTRGISRAQAQVMLSFGFINELVDDMPNEALANWLRPQLRDRFARMDVK</sequence>
<dbReference type="PANTHER" id="PTHR43575">
    <property type="entry name" value="PROTEIN ABCI7, CHLOROPLASTIC"/>
    <property type="match status" value="1"/>
</dbReference>
<feature type="domain" description="SUF system FeS cluster assembly SufBD core" evidence="1">
    <location>
        <begin position="154"/>
        <end position="380"/>
    </location>
</feature>
<comment type="caution">
    <text evidence="2">The sequence shown here is derived from an EMBL/GenBank/DDBJ whole genome shotgun (WGS) entry which is preliminary data.</text>
</comment>
<dbReference type="InterPro" id="IPR055346">
    <property type="entry name" value="Fe-S_cluster_assembly_SufBD"/>
</dbReference>
<evidence type="ECO:0000313" key="2">
    <source>
        <dbReference type="EMBL" id="MFC4361007.1"/>
    </source>
</evidence>
<keyword evidence="3" id="KW-1185">Reference proteome</keyword>
<dbReference type="NCBIfam" id="TIGR01981">
    <property type="entry name" value="sufD"/>
    <property type="match status" value="1"/>
</dbReference>
<accession>A0ABV8V1H7</accession>
<name>A0ABV8V1H7_9GAMM</name>
<evidence type="ECO:0000259" key="1">
    <source>
        <dbReference type="Pfam" id="PF01458"/>
    </source>
</evidence>
<dbReference type="InterPro" id="IPR037284">
    <property type="entry name" value="SUF_FeS_clus_asmbl_SufBD_sf"/>
</dbReference>
<dbReference type="InterPro" id="IPR000825">
    <property type="entry name" value="SUF_FeS_clus_asmbl_SufBD_core"/>
</dbReference>
<reference evidence="3" key="1">
    <citation type="journal article" date="2019" name="Int. J. Syst. Evol. Microbiol.">
        <title>The Global Catalogue of Microorganisms (GCM) 10K type strain sequencing project: providing services to taxonomists for standard genome sequencing and annotation.</title>
        <authorList>
            <consortium name="The Broad Institute Genomics Platform"/>
            <consortium name="The Broad Institute Genome Sequencing Center for Infectious Disease"/>
            <person name="Wu L."/>
            <person name="Ma J."/>
        </authorList>
    </citation>
    <scope>NUCLEOTIDE SEQUENCE [LARGE SCALE GENOMIC DNA]</scope>
    <source>
        <strain evidence="3">CECT 8570</strain>
    </source>
</reference>
<gene>
    <name evidence="2" type="primary">sufD</name>
    <name evidence="2" type="ORF">ACFOX3_01770</name>
</gene>
<dbReference type="PANTHER" id="PTHR43575:SF1">
    <property type="entry name" value="PROTEIN ABCI7, CHLOROPLASTIC"/>
    <property type="match status" value="1"/>
</dbReference>
<proteinExistence type="predicted"/>
<evidence type="ECO:0000313" key="3">
    <source>
        <dbReference type="Proteomes" id="UP001595840"/>
    </source>
</evidence>
<organism evidence="2 3">
    <name type="scientific">Simiduia curdlanivorans</name>
    <dbReference type="NCBI Taxonomy" id="1492769"/>
    <lineage>
        <taxon>Bacteria</taxon>
        <taxon>Pseudomonadati</taxon>
        <taxon>Pseudomonadota</taxon>
        <taxon>Gammaproteobacteria</taxon>
        <taxon>Cellvibrionales</taxon>
        <taxon>Cellvibrionaceae</taxon>
        <taxon>Simiduia</taxon>
    </lineage>
</organism>
<dbReference type="RefSeq" id="WP_290259076.1">
    <property type="nucleotide sequence ID" value="NZ_JAUFQG010000002.1"/>
</dbReference>
<dbReference type="Proteomes" id="UP001595840">
    <property type="component" value="Unassembled WGS sequence"/>
</dbReference>
<dbReference type="Pfam" id="PF01458">
    <property type="entry name" value="SUFBD_core"/>
    <property type="match status" value="1"/>
</dbReference>
<dbReference type="EMBL" id="JBHSCX010000002">
    <property type="protein sequence ID" value="MFC4361007.1"/>
    <property type="molecule type" value="Genomic_DNA"/>
</dbReference>
<dbReference type="InterPro" id="IPR011542">
    <property type="entry name" value="SUF_FeS_clus_asmbl_SufD"/>
</dbReference>